<dbReference type="CDD" id="cd05532">
    <property type="entry name" value="POLBc_alpha"/>
    <property type="match status" value="1"/>
</dbReference>
<keyword evidence="6" id="KW-0479">Metal-binding</keyword>
<dbReference type="InterPro" id="IPR023211">
    <property type="entry name" value="DNA_pol_palm_dom_sf"/>
</dbReference>
<dbReference type="GO" id="GO:0006260">
    <property type="term" value="P:DNA replication"/>
    <property type="evidence" value="ECO:0007669"/>
    <property type="project" value="UniProtKB-KW"/>
</dbReference>
<evidence type="ECO:0000313" key="20">
    <source>
        <dbReference type="EMBL" id="KAL3833331.1"/>
    </source>
</evidence>
<dbReference type="FunFam" id="1.10.132.60:FF:000004">
    <property type="entry name" value="DNA polymerase"/>
    <property type="match status" value="1"/>
</dbReference>
<dbReference type="Proteomes" id="UP001634393">
    <property type="component" value="Unassembled WGS sequence"/>
</dbReference>
<keyword evidence="3 14" id="KW-0808">Transferase</keyword>
<feature type="domain" description="DNA-directed DNA polymerase family B multifunctional" evidence="16">
    <location>
        <begin position="888"/>
        <end position="1348"/>
    </location>
</feature>
<evidence type="ECO:0000259" key="16">
    <source>
        <dbReference type="Pfam" id="PF00136"/>
    </source>
</evidence>
<dbReference type="Gene3D" id="2.40.50.730">
    <property type="match status" value="1"/>
</dbReference>
<dbReference type="PRINTS" id="PR00106">
    <property type="entry name" value="DNAPOLB"/>
</dbReference>
<evidence type="ECO:0000256" key="1">
    <source>
        <dbReference type="ARBA" id="ARBA00004123"/>
    </source>
</evidence>
<dbReference type="EMBL" id="JBJXBP010000004">
    <property type="protein sequence ID" value="KAL3833331.1"/>
    <property type="molecule type" value="Genomic_DNA"/>
</dbReference>
<feature type="region of interest" description="Disordered" evidence="15">
    <location>
        <begin position="1"/>
        <end position="24"/>
    </location>
</feature>
<evidence type="ECO:0000256" key="15">
    <source>
        <dbReference type="SAM" id="MobiDB-lite"/>
    </source>
</evidence>
<keyword evidence="5 14" id="KW-0235">DNA replication</keyword>
<dbReference type="PANTHER" id="PTHR45861">
    <property type="entry name" value="DNA POLYMERASE ALPHA CATALYTIC SUBUNIT"/>
    <property type="match status" value="1"/>
</dbReference>
<dbReference type="Pfam" id="PF00136">
    <property type="entry name" value="DNA_pol_B"/>
    <property type="match status" value="1"/>
</dbReference>
<dbReference type="FunFam" id="1.10.3200.20:FF:000003">
    <property type="entry name" value="DNA polymerase"/>
    <property type="match status" value="1"/>
</dbReference>
<dbReference type="InterPro" id="IPR017964">
    <property type="entry name" value="DNA-dir_DNA_pol_B_CS"/>
</dbReference>
<protein>
    <recommendedName>
        <fullName evidence="14">DNA polymerase</fullName>
        <ecNumber evidence="14">2.7.7.7</ecNumber>
    </recommendedName>
</protein>
<dbReference type="Pfam" id="PF12254">
    <property type="entry name" value="DNA_pol_alpha_N"/>
    <property type="match status" value="1"/>
</dbReference>
<dbReference type="InterPro" id="IPR006134">
    <property type="entry name" value="DNA-dir_DNA_pol_B_multi_dom"/>
</dbReference>
<dbReference type="Gene3D" id="1.10.287.690">
    <property type="entry name" value="Helix hairpin bin"/>
    <property type="match status" value="1"/>
</dbReference>
<organism evidence="20 21">
    <name type="scientific">Penstemon smallii</name>
    <dbReference type="NCBI Taxonomy" id="265156"/>
    <lineage>
        <taxon>Eukaryota</taxon>
        <taxon>Viridiplantae</taxon>
        <taxon>Streptophyta</taxon>
        <taxon>Embryophyta</taxon>
        <taxon>Tracheophyta</taxon>
        <taxon>Spermatophyta</taxon>
        <taxon>Magnoliopsida</taxon>
        <taxon>eudicotyledons</taxon>
        <taxon>Gunneridae</taxon>
        <taxon>Pentapetalae</taxon>
        <taxon>asterids</taxon>
        <taxon>lamiids</taxon>
        <taxon>Lamiales</taxon>
        <taxon>Plantaginaceae</taxon>
        <taxon>Cheloneae</taxon>
        <taxon>Penstemon</taxon>
    </lineage>
</organism>
<dbReference type="FunFam" id="3.30.420.10:FF:000043">
    <property type="entry name" value="DNA polymerase"/>
    <property type="match status" value="1"/>
</dbReference>
<feature type="domain" description="DNA-directed DNA polymerase family B exonuclease" evidence="17">
    <location>
        <begin position="569"/>
        <end position="822"/>
    </location>
</feature>
<feature type="compositionally biased region" description="Acidic residues" evidence="15">
    <location>
        <begin position="77"/>
        <end position="92"/>
    </location>
</feature>
<dbReference type="PROSITE" id="PS00116">
    <property type="entry name" value="DNA_POLYMERASE_B"/>
    <property type="match status" value="1"/>
</dbReference>
<keyword evidence="8" id="KW-0862">Zinc</keyword>
<dbReference type="GO" id="GO:0003887">
    <property type="term" value="F:DNA-directed DNA polymerase activity"/>
    <property type="evidence" value="ECO:0007669"/>
    <property type="project" value="UniProtKB-KW"/>
</dbReference>
<evidence type="ECO:0000256" key="5">
    <source>
        <dbReference type="ARBA" id="ARBA00022705"/>
    </source>
</evidence>
<gene>
    <name evidence="20" type="ORF">ACJIZ3_008067</name>
</gene>
<dbReference type="GO" id="GO:0008270">
    <property type="term" value="F:zinc ion binding"/>
    <property type="evidence" value="ECO:0007669"/>
    <property type="project" value="UniProtKB-KW"/>
</dbReference>
<evidence type="ECO:0000256" key="9">
    <source>
        <dbReference type="ARBA" id="ARBA00022932"/>
    </source>
</evidence>
<keyword evidence="9 14" id="KW-0239">DNA-directed DNA polymerase</keyword>
<feature type="region of interest" description="Disordered" evidence="15">
    <location>
        <begin position="925"/>
        <end position="968"/>
    </location>
</feature>
<dbReference type="Pfam" id="PF08996">
    <property type="entry name" value="zf-DNA_Pol"/>
    <property type="match status" value="1"/>
</dbReference>
<dbReference type="GO" id="GO:0003677">
    <property type="term" value="F:DNA binding"/>
    <property type="evidence" value="ECO:0007669"/>
    <property type="project" value="UniProtKB-KW"/>
</dbReference>
<dbReference type="InterPro" id="IPR006172">
    <property type="entry name" value="DNA-dir_DNA_pol_B"/>
</dbReference>
<keyword evidence="7" id="KW-0863">Zinc-finger</keyword>
<comment type="caution">
    <text evidence="20">The sequence shown here is derived from an EMBL/GenBank/DDBJ whole genome shotgun (WGS) entry which is preliminary data.</text>
</comment>
<evidence type="ECO:0000256" key="14">
    <source>
        <dbReference type="RuleBase" id="RU000442"/>
    </source>
</evidence>
<dbReference type="Gene3D" id="3.30.70.2820">
    <property type="match status" value="1"/>
</dbReference>
<dbReference type="Gene3D" id="3.30.420.10">
    <property type="entry name" value="Ribonuclease H-like superfamily/Ribonuclease H"/>
    <property type="match status" value="1"/>
</dbReference>
<name>A0ABD3T8Q1_9LAMI</name>
<feature type="domain" description="Zinc finger DNA-directed DNA polymerase family B alpha" evidence="18">
    <location>
        <begin position="1386"/>
        <end position="1591"/>
    </location>
</feature>
<dbReference type="Pfam" id="PF03104">
    <property type="entry name" value="DNA_pol_B_exo1"/>
    <property type="match status" value="1"/>
</dbReference>
<keyword evidence="21" id="KW-1185">Reference proteome</keyword>
<evidence type="ECO:0000256" key="4">
    <source>
        <dbReference type="ARBA" id="ARBA00022695"/>
    </source>
</evidence>
<evidence type="ECO:0000256" key="11">
    <source>
        <dbReference type="ARBA" id="ARBA00023242"/>
    </source>
</evidence>
<evidence type="ECO:0000256" key="12">
    <source>
        <dbReference type="ARBA" id="ARBA00049244"/>
    </source>
</evidence>
<keyword evidence="10 14" id="KW-0238">DNA-binding</keyword>
<evidence type="ECO:0000313" key="21">
    <source>
        <dbReference type="Proteomes" id="UP001634393"/>
    </source>
</evidence>
<reference evidence="20 21" key="1">
    <citation type="submission" date="2024-12" db="EMBL/GenBank/DDBJ databases">
        <title>The unique morphological basis and parallel evolutionary history of personate flowers in Penstemon.</title>
        <authorList>
            <person name="Depatie T.H."/>
            <person name="Wessinger C.A."/>
        </authorList>
    </citation>
    <scope>NUCLEOTIDE SEQUENCE [LARGE SCALE GENOMIC DNA]</scope>
    <source>
        <strain evidence="20">WTNN_2</strain>
        <tissue evidence="20">Leaf</tissue>
    </source>
</reference>
<dbReference type="InterPro" id="IPR036397">
    <property type="entry name" value="RNaseH_sf"/>
</dbReference>
<evidence type="ECO:0000256" key="7">
    <source>
        <dbReference type="ARBA" id="ARBA00022771"/>
    </source>
</evidence>
<dbReference type="InterPro" id="IPR015088">
    <property type="entry name" value="Znf_DNA-dir_DNA_pol_B_alpha"/>
</dbReference>
<feature type="compositionally biased region" description="Basic and acidic residues" evidence="15">
    <location>
        <begin position="120"/>
        <end position="129"/>
    </location>
</feature>
<evidence type="ECO:0000256" key="2">
    <source>
        <dbReference type="ARBA" id="ARBA00005755"/>
    </source>
</evidence>
<feature type="domain" description="DNA polymerase alpha catalytic subunit N-terminal" evidence="19">
    <location>
        <begin position="26"/>
        <end position="92"/>
    </location>
</feature>
<dbReference type="InterPro" id="IPR038256">
    <property type="entry name" value="Pol_alpha_znc_sf"/>
</dbReference>
<dbReference type="EC" id="2.7.7.7" evidence="14"/>
<evidence type="ECO:0000256" key="3">
    <source>
        <dbReference type="ARBA" id="ARBA00022679"/>
    </source>
</evidence>
<dbReference type="NCBIfam" id="TIGR00592">
    <property type="entry name" value="pol2"/>
    <property type="match status" value="1"/>
</dbReference>
<evidence type="ECO:0000256" key="6">
    <source>
        <dbReference type="ARBA" id="ARBA00022723"/>
    </source>
</evidence>
<dbReference type="PANTHER" id="PTHR45861:SF1">
    <property type="entry name" value="DNA POLYMERASE ALPHA CATALYTIC SUBUNIT"/>
    <property type="match status" value="1"/>
</dbReference>
<dbReference type="CDD" id="cd05776">
    <property type="entry name" value="DNA_polB_alpha_exo"/>
    <property type="match status" value="1"/>
</dbReference>
<dbReference type="Gene3D" id="1.10.3200.20">
    <property type="entry name" value="DNA Polymerase alpha, zinc finger"/>
    <property type="match status" value="1"/>
</dbReference>
<comment type="subcellular location">
    <subcellularLocation>
        <location evidence="1">Nucleus</location>
    </subcellularLocation>
</comment>
<dbReference type="InterPro" id="IPR006133">
    <property type="entry name" value="DNA-dir_DNA_pol_B_exonuc"/>
</dbReference>
<dbReference type="InterPro" id="IPR043502">
    <property type="entry name" value="DNA/RNA_pol_sf"/>
</dbReference>
<evidence type="ECO:0000256" key="8">
    <source>
        <dbReference type="ARBA" id="ARBA00022833"/>
    </source>
</evidence>
<dbReference type="InterPro" id="IPR042087">
    <property type="entry name" value="DNA_pol_B_thumb"/>
</dbReference>
<comment type="similarity">
    <text evidence="2 14">Belongs to the DNA polymerase type-B family.</text>
</comment>
<comment type="catalytic activity">
    <reaction evidence="12 14">
        <text>DNA(n) + a 2'-deoxyribonucleoside 5'-triphosphate = DNA(n+1) + diphosphate</text>
        <dbReference type="Rhea" id="RHEA:22508"/>
        <dbReference type="Rhea" id="RHEA-COMP:17339"/>
        <dbReference type="Rhea" id="RHEA-COMP:17340"/>
        <dbReference type="ChEBI" id="CHEBI:33019"/>
        <dbReference type="ChEBI" id="CHEBI:61560"/>
        <dbReference type="ChEBI" id="CHEBI:173112"/>
        <dbReference type="EC" id="2.7.7.7"/>
    </reaction>
</comment>
<dbReference type="InterPro" id="IPR024647">
    <property type="entry name" value="DNA_pol_a_cat_su_N"/>
</dbReference>
<proteinExistence type="inferred from homology"/>
<dbReference type="GO" id="GO:0005634">
    <property type="term" value="C:nucleus"/>
    <property type="evidence" value="ECO:0007669"/>
    <property type="project" value="UniProtKB-SubCell"/>
</dbReference>
<feature type="region of interest" description="Disordered" evidence="15">
    <location>
        <begin position="77"/>
        <end position="132"/>
    </location>
</feature>
<sequence>MSDEHPTATGRKRSRGPAATARSEALERLKTLRRGGRRELDSIQVKIEKPIFDVVDDEEYEAHVAQRREEVKGFIVDDDGLGYGDEGQEEDWSVAGVSFSSEESEGENERPKRKKNNNISEKKDKESVKKPSAALASAAALMGKQRISSMFTSSVFKKDTVQKNLSCDSIVDDVIAEFAPDENDRERRRRGNSTNLSLNNLNVAKLGALPVKIEKPVVNLHVRDVVHEIHDGGGDVNGESWKGYSGKSENIMSEDKSLCVDEKITSSSNIIKNEEINEKREAIIEKENGNKECLLTEVEVKDELAVKDVERKVFSLNAKVEEARDPSLSATVGWQAVRSAGQNGTADCNMSGPGINQSPNSQEKMDFEVDSNGSLPFYILDAHEEIYGANAGTLYLFGKVKTGGTYHSCCAVVRNTQRCVYAIPTISFLHNDTITELEKNVEESRRSLVTFKDTVAKQGKDSEKSRMSPTDLKDTMAKLEKNVEETQTALRTRLHELASDLKTEMAKELMERNVSSFSMTPVKRNYAFERSDIPHGENYSLKINYPIKDPPLPSDLKGNNFCALLGTHTSGLELFLVKRKIKGPSWLSISKFSSCTTSQRVSWCKFEVAVDCPKDITVSTSSKHISEIPPVVVTSINLKTIVNEKQNVNEIVSASVICCHRAKIDTPMLASEWTSPGTLSHFTVLRKLEGGIFPMGFTKEAAEKNAKAGSNVICYESSERALLNRLMIELHKLDSDVLVGHNISGFDLDVLLHRVQACRVPSSMWSKIGRLKRSAMPKLNKGSSIFGSGASPGIMSCLAGRLLCDTYISSRDLLKEVSYSLTQLAKTQLNKDRKEITPHEIPRMFQSSESLIELIEYGETDAWLSMELMFRLSILPLTRQLTNISGNLWHKTLQGARAQRVEYLLLHAFHAKKFIVPDKFSTQFKESRTTKRKTNSGAESKEIDPDDSNFINEPPETDHGKTKKGPAYSGGLVLEPKKGLYDKYILLLDFNSLYPSIIQEYNICFTTVDRSADGVPRLPSSKRTGVLPELLKNLVERRKIVKSWLKTASGLKVQQLDIQQQALKLTANSMYGCLGFSNSRFYAKPLAELITLQGREILQSTVDLVQNTLNLEVIYGDTDSIMIYSGLDDIGKAKLIAGKVIQEVNKKYRCLEIDLDGLYKRMLLLKKKKYAAVKMHFKDGTSYEVIERKGLDMVRRDWSLLSKELGDFCLSQILSGGSCEDVVEVIHNSLMKVQEEMRNGLISLEKYVINKTLTKPPEAYPDAKNQPHVEVALRLKRSGYVTGCSAGDTIPYIICCEQGNGSTSSVGIAQRARHPDELKGDNQNWIIDIDYYLAQQIHPVISRLCASIQGTNPARLADCLGLDSSKFQNKSNDSVSNDPSSSLLFTLDDKERYRGCEPLVLSCPSCSGTFQCSSILGSVCASINPKPADVQAGLPNNFWQKLRCPKCPEEGDGGRITPAIIANQVKRQAEGFMSTYYKCLMMCDDETCNYTTRSVNLRVLGDAERGTTCPNYPRCNGHLFRKYAEADLYKQLTYFCYILDTVRCIEKIEGDKRLLVEKELTKIRPLVELAASTVQKIRDRCSYGWVQLQDLIVMI</sequence>
<evidence type="ECO:0000259" key="18">
    <source>
        <dbReference type="Pfam" id="PF08996"/>
    </source>
</evidence>
<evidence type="ECO:0000256" key="13">
    <source>
        <dbReference type="ARBA" id="ARBA00054627"/>
    </source>
</evidence>
<accession>A0ABD3T8Q1</accession>
<dbReference type="Gene3D" id="1.10.132.60">
    <property type="entry name" value="DNA polymerase family B, C-terminal domain"/>
    <property type="match status" value="1"/>
</dbReference>
<evidence type="ECO:0000259" key="17">
    <source>
        <dbReference type="Pfam" id="PF03104"/>
    </source>
</evidence>
<comment type="function">
    <text evidence="13">Polymerase alpha in a complex with DNA primase is a replicative polymerase.</text>
</comment>
<dbReference type="SUPFAM" id="SSF53098">
    <property type="entry name" value="Ribonuclease H-like"/>
    <property type="match status" value="1"/>
</dbReference>
<dbReference type="Gene3D" id="3.90.1600.10">
    <property type="entry name" value="Palm domain of DNA polymerase"/>
    <property type="match status" value="1"/>
</dbReference>
<dbReference type="InterPro" id="IPR012337">
    <property type="entry name" value="RNaseH-like_sf"/>
</dbReference>
<dbReference type="InterPro" id="IPR045846">
    <property type="entry name" value="POLBc_alpha"/>
</dbReference>
<dbReference type="SUPFAM" id="SSF56672">
    <property type="entry name" value="DNA/RNA polymerases"/>
    <property type="match status" value="1"/>
</dbReference>
<keyword evidence="4 14" id="KW-0548">Nucleotidyltransferase</keyword>
<dbReference type="FunFam" id="1.10.287.690:FF:000004">
    <property type="entry name" value="DNA polymerase"/>
    <property type="match status" value="1"/>
</dbReference>
<keyword evidence="11" id="KW-0539">Nucleus</keyword>
<evidence type="ECO:0000259" key="19">
    <source>
        <dbReference type="Pfam" id="PF12254"/>
    </source>
</evidence>
<evidence type="ECO:0000256" key="10">
    <source>
        <dbReference type="ARBA" id="ARBA00023125"/>
    </source>
</evidence>
<dbReference type="SMART" id="SM00486">
    <property type="entry name" value="POLBc"/>
    <property type="match status" value="1"/>
</dbReference>